<dbReference type="CDD" id="cd00336">
    <property type="entry name" value="Ribosomal_L22"/>
    <property type="match status" value="1"/>
</dbReference>
<keyword evidence="7" id="KW-1185">Reference proteome</keyword>
<dbReference type="Gene3D" id="3.90.470.10">
    <property type="entry name" value="Ribosomal protein L22/L17"/>
    <property type="match status" value="1"/>
</dbReference>
<dbReference type="PANTHER" id="PTHR13501:SF10">
    <property type="entry name" value="LARGE RIBOSOMAL SUBUNIT PROTEIN UL22M"/>
    <property type="match status" value="1"/>
</dbReference>
<dbReference type="InterPro" id="IPR047867">
    <property type="entry name" value="Ribosomal_uL22_bac/org-type"/>
</dbReference>
<evidence type="ECO:0000313" key="7">
    <source>
        <dbReference type="Proteomes" id="UP000250140"/>
    </source>
</evidence>
<dbReference type="AlphaFoldDB" id="A0A8E2JM98"/>
<dbReference type="GO" id="GO:0015934">
    <property type="term" value="C:large ribosomal subunit"/>
    <property type="evidence" value="ECO:0007669"/>
    <property type="project" value="InterPro"/>
</dbReference>
<dbReference type="Pfam" id="PF00237">
    <property type="entry name" value="Ribosomal_L22"/>
    <property type="match status" value="1"/>
</dbReference>
<evidence type="ECO:0000256" key="1">
    <source>
        <dbReference type="ARBA" id="ARBA00009451"/>
    </source>
</evidence>
<dbReference type="EMBL" id="KV750974">
    <property type="protein sequence ID" value="OCL02312.1"/>
    <property type="molecule type" value="Genomic_DNA"/>
</dbReference>
<evidence type="ECO:0000256" key="3">
    <source>
        <dbReference type="ARBA" id="ARBA00023274"/>
    </source>
</evidence>
<sequence length="343" mass="38780">MSVRIPSKRLAQSAAALNGLTKSSSTITSPLFPYLCRRTVLGISKSKQQNQSSPGDTSNPILEEYLKKKNERSGPMPRPVIPSGTLPQTSIFDEAPIEKRSGKGKWLEQEKPVESTPSATERNVTLDKELMAARLDPDPQGRRLWERKMVIRSIRRRGRLSKSQLLKRTERESAFTSPFLPTSIKKLTKLANQIAGKPIDEAIVQMQFSKKKAAKDVLKALNVARDKAITERGMGLGKVEGRTGEPVQIELKDGKKKIITDRTSIYVDQAWVGRGSYTGELEYRAMGRTYVLKHPTTSISVLLKEEATRVRLSEERKKKRDNRKLWVQLPDRPVTAQRQYCLW</sequence>
<dbReference type="FunFam" id="3.90.470.10:FF:000017">
    <property type="entry name" value="54S ribosomal protein L22, mitochondrial"/>
    <property type="match status" value="1"/>
</dbReference>
<dbReference type="GO" id="GO:0006412">
    <property type="term" value="P:translation"/>
    <property type="evidence" value="ECO:0007669"/>
    <property type="project" value="InterPro"/>
</dbReference>
<dbReference type="SUPFAM" id="SSF54843">
    <property type="entry name" value="Ribosomal protein L22"/>
    <property type="match status" value="1"/>
</dbReference>
<evidence type="ECO:0000256" key="2">
    <source>
        <dbReference type="ARBA" id="ARBA00022980"/>
    </source>
</evidence>
<organism evidence="6 7">
    <name type="scientific">Glonium stellatum</name>
    <dbReference type="NCBI Taxonomy" id="574774"/>
    <lineage>
        <taxon>Eukaryota</taxon>
        <taxon>Fungi</taxon>
        <taxon>Dikarya</taxon>
        <taxon>Ascomycota</taxon>
        <taxon>Pezizomycotina</taxon>
        <taxon>Dothideomycetes</taxon>
        <taxon>Pleosporomycetidae</taxon>
        <taxon>Gloniales</taxon>
        <taxon>Gloniaceae</taxon>
        <taxon>Glonium</taxon>
    </lineage>
</organism>
<dbReference type="InterPro" id="IPR036394">
    <property type="entry name" value="Ribosomal_uL22_sf"/>
</dbReference>
<name>A0A8E2JM98_9PEZI</name>
<dbReference type="PANTHER" id="PTHR13501">
    <property type="entry name" value="CHLOROPLAST 50S RIBOSOMAL PROTEIN L22-RELATED"/>
    <property type="match status" value="1"/>
</dbReference>
<accession>A0A8E2JM98</accession>
<keyword evidence="2 4" id="KW-0689">Ribosomal protein</keyword>
<reference evidence="6 7" key="1">
    <citation type="journal article" date="2016" name="Nat. Commun.">
        <title>Ectomycorrhizal ecology is imprinted in the genome of the dominant symbiotic fungus Cenococcum geophilum.</title>
        <authorList>
            <consortium name="DOE Joint Genome Institute"/>
            <person name="Peter M."/>
            <person name="Kohler A."/>
            <person name="Ohm R.A."/>
            <person name="Kuo A."/>
            <person name="Krutzmann J."/>
            <person name="Morin E."/>
            <person name="Arend M."/>
            <person name="Barry K.W."/>
            <person name="Binder M."/>
            <person name="Choi C."/>
            <person name="Clum A."/>
            <person name="Copeland A."/>
            <person name="Grisel N."/>
            <person name="Haridas S."/>
            <person name="Kipfer T."/>
            <person name="LaButti K."/>
            <person name="Lindquist E."/>
            <person name="Lipzen A."/>
            <person name="Maire R."/>
            <person name="Meier B."/>
            <person name="Mihaltcheva S."/>
            <person name="Molinier V."/>
            <person name="Murat C."/>
            <person name="Poggeler S."/>
            <person name="Quandt C.A."/>
            <person name="Sperisen C."/>
            <person name="Tritt A."/>
            <person name="Tisserant E."/>
            <person name="Crous P.W."/>
            <person name="Henrissat B."/>
            <person name="Nehls U."/>
            <person name="Egli S."/>
            <person name="Spatafora J.W."/>
            <person name="Grigoriev I.V."/>
            <person name="Martin F.M."/>
        </authorList>
    </citation>
    <scope>NUCLEOTIDE SEQUENCE [LARGE SCALE GENOMIC DNA]</scope>
    <source>
        <strain evidence="6 7">CBS 207.34</strain>
    </source>
</reference>
<dbReference type="InterPro" id="IPR001063">
    <property type="entry name" value="Ribosomal_uL22"/>
</dbReference>
<comment type="similarity">
    <text evidence="1 4">Belongs to the universal ribosomal protein uL22 family.</text>
</comment>
<evidence type="ECO:0000313" key="6">
    <source>
        <dbReference type="EMBL" id="OCL02312.1"/>
    </source>
</evidence>
<evidence type="ECO:0000256" key="4">
    <source>
        <dbReference type="RuleBase" id="RU004005"/>
    </source>
</evidence>
<protein>
    <submittedName>
        <fullName evidence="6">Ribosomal protein L22</fullName>
    </submittedName>
</protein>
<keyword evidence="3 4" id="KW-0687">Ribonucleoprotein</keyword>
<gene>
    <name evidence="6" type="ORF">AOQ84DRAFT_327626</name>
</gene>
<dbReference type="Proteomes" id="UP000250140">
    <property type="component" value="Unassembled WGS sequence"/>
</dbReference>
<feature type="region of interest" description="Disordered" evidence="5">
    <location>
        <begin position="69"/>
        <end position="95"/>
    </location>
</feature>
<proteinExistence type="inferred from homology"/>
<evidence type="ECO:0000256" key="5">
    <source>
        <dbReference type="SAM" id="MobiDB-lite"/>
    </source>
</evidence>
<dbReference type="OrthoDB" id="416470at2759"/>
<dbReference type="GO" id="GO:0003735">
    <property type="term" value="F:structural constituent of ribosome"/>
    <property type="evidence" value="ECO:0007669"/>
    <property type="project" value="InterPro"/>
</dbReference>